<dbReference type="EMBL" id="DROK01000058">
    <property type="protein sequence ID" value="HHI96615.1"/>
    <property type="molecule type" value="Genomic_DNA"/>
</dbReference>
<reference evidence="1" key="1">
    <citation type="journal article" date="2020" name="mSystems">
        <title>Genome- and Community-Level Interaction Insights into Carbon Utilization and Element Cycling Functions of Hydrothermarchaeota in Hydrothermal Sediment.</title>
        <authorList>
            <person name="Zhou Z."/>
            <person name="Liu Y."/>
            <person name="Xu W."/>
            <person name="Pan J."/>
            <person name="Luo Z.H."/>
            <person name="Li M."/>
        </authorList>
    </citation>
    <scope>NUCLEOTIDE SEQUENCE [LARGE SCALE GENOMIC DNA]</scope>
    <source>
        <strain evidence="1">HyVt-533</strain>
    </source>
</reference>
<proteinExistence type="predicted"/>
<gene>
    <name evidence="1" type="ORF">ENJ96_02060</name>
</gene>
<sequence>MKAQAPKEKKDAVELRGRPQEDVLNEIQALVPKNETRWLSFSFSPLARGEIEIKNTKRGLRGDGFLPLRNPALPTRDLGLHLRVRSRRITGSLAFRAGKGYLDFHRLNSILKRHPLALGIKGVEVISRPKIKNRLTSQGELEFSATNVKLKIQKAFLGSLDLSLTDQGPRVTRAQARLDFKKIAKVEMELLPRKDGYLTGKVQTDVTLGKAAGKGEFVWDEKGLQAGGELGYQDEKFDGKVRLKVASADRAKALLADKVPRWRPLHQPYAVFAEGTLTFHFTDWLTGSAQVIIDPWGHFTVCGEITPQAEIELFAQKDFRRELPPLEARASYGIPVIGNVFLFIGLGLELWATVGPAKFYNIKVSGQYSTDPEVAKDFRIQGSLNISAAAGIDARIEGGAGVEIADHDVKAGVGLTGRAGIKGYAEATPIVGYREQPETGKGEFFISGELEIGAQPFLGLSGDFFIEVDSPWWSPLGDKEWRWPFLNKEWPLPGTFAVKAKVDYVFGSGKWPE</sequence>
<dbReference type="AlphaFoldDB" id="A0A7V5U201"/>
<organism evidence="1">
    <name type="scientific">Thermodesulfatator atlanticus</name>
    <dbReference type="NCBI Taxonomy" id="501497"/>
    <lineage>
        <taxon>Bacteria</taxon>
        <taxon>Pseudomonadati</taxon>
        <taxon>Thermodesulfobacteriota</taxon>
        <taxon>Thermodesulfobacteria</taxon>
        <taxon>Thermodesulfobacteriales</taxon>
        <taxon>Thermodesulfatatoraceae</taxon>
        <taxon>Thermodesulfatator</taxon>
    </lineage>
</organism>
<evidence type="ECO:0000313" key="1">
    <source>
        <dbReference type="EMBL" id="HHI96615.1"/>
    </source>
</evidence>
<accession>A0A7V5U201</accession>
<comment type="caution">
    <text evidence="1">The sequence shown here is derived from an EMBL/GenBank/DDBJ whole genome shotgun (WGS) entry which is preliminary data.</text>
</comment>
<name>A0A7V5U201_9BACT</name>
<dbReference type="Proteomes" id="UP000886101">
    <property type="component" value="Unassembled WGS sequence"/>
</dbReference>
<feature type="non-terminal residue" evidence="1">
    <location>
        <position position="513"/>
    </location>
</feature>
<protein>
    <submittedName>
        <fullName evidence="1">Uncharacterized protein</fullName>
    </submittedName>
</protein>